<accession>A0ACC0CGS9</accession>
<keyword evidence="2" id="KW-1185">Reference proteome</keyword>
<gene>
    <name evidence="1" type="ORF">M9H77_05275</name>
</gene>
<name>A0ACC0CGS9_CATRO</name>
<evidence type="ECO:0000313" key="2">
    <source>
        <dbReference type="Proteomes" id="UP001060085"/>
    </source>
</evidence>
<evidence type="ECO:0000313" key="1">
    <source>
        <dbReference type="EMBL" id="KAI5684047.1"/>
    </source>
</evidence>
<organism evidence="1 2">
    <name type="scientific">Catharanthus roseus</name>
    <name type="common">Madagascar periwinkle</name>
    <name type="synonym">Vinca rosea</name>
    <dbReference type="NCBI Taxonomy" id="4058"/>
    <lineage>
        <taxon>Eukaryota</taxon>
        <taxon>Viridiplantae</taxon>
        <taxon>Streptophyta</taxon>
        <taxon>Embryophyta</taxon>
        <taxon>Tracheophyta</taxon>
        <taxon>Spermatophyta</taxon>
        <taxon>Magnoliopsida</taxon>
        <taxon>eudicotyledons</taxon>
        <taxon>Gunneridae</taxon>
        <taxon>Pentapetalae</taxon>
        <taxon>asterids</taxon>
        <taxon>lamiids</taxon>
        <taxon>Gentianales</taxon>
        <taxon>Apocynaceae</taxon>
        <taxon>Rauvolfioideae</taxon>
        <taxon>Vinceae</taxon>
        <taxon>Catharanthinae</taxon>
        <taxon>Catharanthus</taxon>
    </lineage>
</organism>
<sequence>MSTSSSESIGLQFHGRSISLPSRLNPNSLTIEAELNKLKTFESSVSQPLNGETIQNGLLGLAELYNSVQELLESPSTQQHLLQYQNGILVEEALERSVEVLDSVGAIRDLFLIIKEQVQILQSSLRRKNGDHSSIESDITSYLSFRKKAKKEISKTLKKLNHLVNKVGSFFVLEPNYYQGLSMVIKVIREVTSITISILKSLLLFLSASPRSTKTNGGWSLISRLMITKSSSAAASPQLGQIVSDVGCVDIALMTLHGNIKSNEAKDNLQMARRKLEILERSSEDLENGLECLFRQLVRNRVTLLNILTH</sequence>
<protein>
    <submittedName>
        <fullName evidence="1">Uncharacterized protein</fullName>
    </submittedName>
</protein>
<reference evidence="2" key="1">
    <citation type="journal article" date="2023" name="Nat. Plants">
        <title>Single-cell RNA sequencing provides a high-resolution roadmap for understanding the multicellular compartmentation of specialized metabolism.</title>
        <authorList>
            <person name="Sun S."/>
            <person name="Shen X."/>
            <person name="Li Y."/>
            <person name="Li Y."/>
            <person name="Wang S."/>
            <person name="Li R."/>
            <person name="Zhang H."/>
            <person name="Shen G."/>
            <person name="Guo B."/>
            <person name="Wei J."/>
            <person name="Xu J."/>
            <person name="St-Pierre B."/>
            <person name="Chen S."/>
            <person name="Sun C."/>
        </authorList>
    </citation>
    <scope>NUCLEOTIDE SEQUENCE [LARGE SCALE GENOMIC DNA]</scope>
</reference>
<dbReference type="Proteomes" id="UP001060085">
    <property type="component" value="Linkage Group LG01"/>
</dbReference>
<comment type="caution">
    <text evidence="1">The sequence shown here is derived from an EMBL/GenBank/DDBJ whole genome shotgun (WGS) entry which is preliminary data.</text>
</comment>
<proteinExistence type="predicted"/>
<dbReference type="EMBL" id="CM044701">
    <property type="protein sequence ID" value="KAI5684047.1"/>
    <property type="molecule type" value="Genomic_DNA"/>
</dbReference>